<dbReference type="Gramene" id="evm.model.07.911">
    <property type="protein sequence ID" value="cds.evm.model.07.911"/>
    <property type="gene ID" value="evm.TU.07.911"/>
</dbReference>
<keyword evidence="7" id="KW-1185">Reference proteome</keyword>
<protein>
    <recommendedName>
        <fullName evidence="5">Glycosyltransferase</fullName>
        <ecNumber evidence="5">2.4.1.-</ecNumber>
    </recommendedName>
</protein>
<name>A0A803Q700_CANSA</name>
<dbReference type="OMA" id="HIVADMF"/>
<reference evidence="6" key="1">
    <citation type="submission" date="2018-11" db="EMBL/GenBank/DDBJ databases">
        <authorList>
            <person name="Grassa J C."/>
        </authorList>
    </citation>
    <scope>NUCLEOTIDE SEQUENCE [LARGE SCALE GENOMIC DNA]</scope>
</reference>
<keyword evidence="3 4" id="KW-0808">Transferase</keyword>
<dbReference type="GO" id="GO:0035251">
    <property type="term" value="F:UDP-glucosyltransferase activity"/>
    <property type="evidence" value="ECO:0007669"/>
    <property type="project" value="TreeGrafter"/>
</dbReference>
<evidence type="ECO:0000256" key="1">
    <source>
        <dbReference type="ARBA" id="ARBA00009995"/>
    </source>
</evidence>
<dbReference type="Pfam" id="PF00201">
    <property type="entry name" value="UDPGT"/>
    <property type="match status" value="1"/>
</dbReference>
<dbReference type="InterPro" id="IPR035595">
    <property type="entry name" value="UDP_glycos_trans_CS"/>
</dbReference>
<dbReference type="EnsemblPlants" id="evm.model.07.911">
    <property type="protein sequence ID" value="cds.evm.model.07.911"/>
    <property type="gene ID" value="evm.TU.07.911"/>
</dbReference>
<dbReference type="SUPFAM" id="SSF53756">
    <property type="entry name" value="UDP-Glycosyltransferase/glycogen phosphorylase"/>
    <property type="match status" value="1"/>
</dbReference>
<evidence type="ECO:0000313" key="6">
    <source>
        <dbReference type="EnsemblPlants" id="cds.evm.model.07.911"/>
    </source>
</evidence>
<dbReference type="Gene3D" id="3.40.50.2000">
    <property type="entry name" value="Glycogen Phosphorylase B"/>
    <property type="match status" value="2"/>
</dbReference>
<evidence type="ECO:0000256" key="2">
    <source>
        <dbReference type="ARBA" id="ARBA00022676"/>
    </source>
</evidence>
<evidence type="ECO:0000256" key="5">
    <source>
        <dbReference type="RuleBase" id="RU362057"/>
    </source>
</evidence>
<dbReference type="PROSITE" id="PS00375">
    <property type="entry name" value="UDPGT"/>
    <property type="match status" value="1"/>
</dbReference>
<dbReference type="AlphaFoldDB" id="A0A803Q700"/>
<dbReference type="FunFam" id="3.40.50.2000:FF:000103">
    <property type="entry name" value="Glycosyltransferase"/>
    <property type="match status" value="1"/>
</dbReference>
<dbReference type="EMBL" id="UZAU01000650">
    <property type="status" value="NOT_ANNOTATED_CDS"/>
    <property type="molecule type" value="Genomic_DNA"/>
</dbReference>
<comment type="similarity">
    <text evidence="1 4">Belongs to the UDP-glycosyltransferase family.</text>
</comment>
<dbReference type="CDD" id="cd03784">
    <property type="entry name" value="GT1_Gtf-like"/>
    <property type="match status" value="1"/>
</dbReference>
<organism evidence="6 7">
    <name type="scientific">Cannabis sativa</name>
    <name type="common">Hemp</name>
    <name type="synonym">Marijuana</name>
    <dbReference type="NCBI Taxonomy" id="3483"/>
    <lineage>
        <taxon>Eukaryota</taxon>
        <taxon>Viridiplantae</taxon>
        <taxon>Streptophyta</taxon>
        <taxon>Embryophyta</taxon>
        <taxon>Tracheophyta</taxon>
        <taxon>Spermatophyta</taxon>
        <taxon>Magnoliopsida</taxon>
        <taxon>eudicotyledons</taxon>
        <taxon>Gunneridae</taxon>
        <taxon>Pentapetalae</taxon>
        <taxon>rosids</taxon>
        <taxon>fabids</taxon>
        <taxon>Rosales</taxon>
        <taxon>Cannabaceae</taxon>
        <taxon>Cannabis</taxon>
    </lineage>
</organism>
<sequence>MYMATPTAIHHQQHHIVLLPFLAHGHLSPFLALARQIKHTSKAFTITIATTALNLKYLRQSTDHGDDILFAELPFSHHDRQSTENLAISKIPDLCHKSLSLQSPFRQLIRDIIAKDGRPPLCIISDVFFGWAIDVANSLGTLNFTFTTGGAYGTMAYISLWLHLPHHQTDSSDFALPGFPERCRFCRGKLNSYLRSADGDDPWSRFMQPQISLSLKSHGWLCNTVEEIEPLGLKLLRDYIHRPVWSIGGSSFLSEKNTYKGKEVNICSNKLEKWLDEQEPGSVIYVSFGSQNTIGSSQMIELAQGLERSRKPFVWVVRPPLGFNIKGEFRSEWLPKGFEQRMTETKQGLVVRDWAPQLKILSHKSTGVFVSHCGWNSIMESLSHGVPIVGWPLGAEQVYNSKMLREEMGVSVELASGVESIVYEEEVIKVIDIAMDGNGKGGEMRKNASLIKEQIIDANNIREDGKVRGSSVKALEDFLTHVLTMTSKEEIQ</sequence>
<evidence type="ECO:0000256" key="3">
    <source>
        <dbReference type="ARBA" id="ARBA00022679"/>
    </source>
</evidence>
<keyword evidence="2 4" id="KW-0328">Glycosyltransferase</keyword>
<evidence type="ECO:0000256" key="4">
    <source>
        <dbReference type="RuleBase" id="RU003718"/>
    </source>
</evidence>
<dbReference type="PANTHER" id="PTHR48047">
    <property type="entry name" value="GLYCOSYLTRANSFERASE"/>
    <property type="match status" value="1"/>
</dbReference>
<proteinExistence type="inferred from homology"/>
<accession>A0A803Q700</accession>
<dbReference type="PANTHER" id="PTHR48047:SF107">
    <property type="entry name" value="UDP-GLYCOSYLTRANSFERASE 92A1-LIKE"/>
    <property type="match status" value="1"/>
</dbReference>
<dbReference type="Proteomes" id="UP000596661">
    <property type="component" value="Chromosome 7"/>
</dbReference>
<reference evidence="6" key="2">
    <citation type="submission" date="2021-03" db="UniProtKB">
        <authorList>
            <consortium name="EnsemblPlants"/>
        </authorList>
    </citation>
    <scope>IDENTIFICATION</scope>
</reference>
<dbReference type="InterPro" id="IPR002213">
    <property type="entry name" value="UDP_glucos_trans"/>
</dbReference>
<dbReference type="FunFam" id="3.40.50.2000:FF:000064">
    <property type="entry name" value="Glycosyltransferase"/>
    <property type="match status" value="1"/>
</dbReference>
<evidence type="ECO:0000313" key="7">
    <source>
        <dbReference type="Proteomes" id="UP000596661"/>
    </source>
</evidence>
<dbReference type="EC" id="2.4.1.-" evidence="5"/>